<dbReference type="InterPro" id="IPR042047">
    <property type="entry name" value="SleB_dom1"/>
</dbReference>
<gene>
    <name evidence="2" type="ORF">A3J93_04400</name>
</gene>
<dbReference type="InterPro" id="IPR011105">
    <property type="entry name" value="Cell_wall_hydrolase_SleB"/>
</dbReference>
<organism evidence="2 3">
    <name type="scientific">Candidatus Magasanikbacteria bacterium RIFOXYC2_FULL_42_28</name>
    <dbReference type="NCBI Taxonomy" id="1798704"/>
    <lineage>
        <taxon>Bacteria</taxon>
        <taxon>Candidatus Magasanikiibacteriota</taxon>
    </lineage>
</organism>
<evidence type="ECO:0000313" key="2">
    <source>
        <dbReference type="EMBL" id="OGH88476.1"/>
    </source>
</evidence>
<reference evidence="2 3" key="1">
    <citation type="journal article" date="2016" name="Nat. Commun.">
        <title>Thousands of microbial genomes shed light on interconnected biogeochemical processes in an aquifer system.</title>
        <authorList>
            <person name="Anantharaman K."/>
            <person name="Brown C.T."/>
            <person name="Hug L.A."/>
            <person name="Sharon I."/>
            <person name="Castelle C.J."/>
            <person name="Probst A.J."/>
            <person name="Thomas B.C."/>
            <person name="Singh A."/>
            <person name="Wilkins M.J."/>
            <person name="Karaoz U."/>
            <person name="Brodie E.L."/>
            <person name="Williams K.H."/>
            <person name="Hubbard S.S."/>
            <person name="Banfield J.F."/>
        </authorList>
    </citation>
    <scope>NUCLEOTIDE SEQUENCE [LARGE SCALE GENOMIC DNA]</scope>
</reference>
<evidence type="ECO:0000259" key="1">
    <source>
        <dbReference type="Pfam" id="PF07486"/>
    </source>
</evidence>
<dbReference type="PROSITE" id="PS51257">
    <property type="entry name" value="PROKAR_LIPOPROTEIN"/>
    <property type="match status" value="1"/>
</dbReference>
<evidence type="ECO:0000313" key="3">
    <source>
        <dbReference type="Proteomes" id="UP000177907"/>
    </source>
</evidence>
<dbReference type="STRING" id="1798704.A3J93_04400"/>
<name>A0A1F6NX14_9BACT</name>
<dbReference type="Pfam" id="PF07486">
    <property type="entry name" value="Hydrolase_2"/>
    <property type="match status" value="1"/>
</dbReference>
<dbReference type="GO" id="GO:0016787">
    <property type="term" value="F:hydrolase activity"/>
    <property type="evidence" value="ECO:0007669"/>
    <property type="project" value="InterPro"/>
</dbReference>
<protein>
    <recommendedName>
        <fullName evidence="1">Cell wall hydrolase SleB domain-containing protein</fullName>
    </recommendedName>
</protein>
<dbReference type="AlphaFoldDB" id="A0A1F6NX14"/>
<dbReference type="Gene3D" id="1.10.10.2520">
    <property type="entry name" value="Cell wall hydrolase SleB, domain 1"/>
    <property type="match status" value="1"/>
</dbReference>
<accession>A0A1F6NX14</accession>
<feature type="domain" description="Cell wall hydrolase SleB" evidence="1">
    <location>
        <begin position="263"/>
        <end position="384"/>
    </location>
</feature>
<sequence>MYKQITEIFTYNFTVATDGLYAIYLSASCGRKNYLRTELDGSALKSLTPKRKNKYFNIPPSWNGNELKGTSKTIVFVIKLLKGNHGLNFIPKGKVEITTEPKITEINDAGLVALFSDIQSENKNCQPWITVALINLPLRFFDASIMCKKKFLDSDDVKLIIDEQIQKNPLKSIWRGKNWFWRGAEIKGNAQTNRFYPDLPTGTHYIDLWSDGTPILKSLDILLIREDAIKRIPTVDNPEWTGDFLDDPEEIILARLIFGEANSEPQKTKEWVGWSVINRTKAKSWWPNTIHGVILQAGQYDPFKTKDPNFEKIINPLNYKNVGETDKKNWFECYDVAKSIILKQSANPTEATHFHGAGVTEDWFRRHIVPKGKFIKKIGNTYFYWSPN</sequence>
<dbReference type="EMBL" id="MFQZ01000002">
    <property type="protein sequence ID" value="OGH88476.1"/>
    <property type="molecule type" value="Genomic_DNA"/>
</dbReference>
<dbReference type="Proteomes" id="UP000177907">
    <property type="component" value="Unassembled WGS sequence"/>
</dbReference>
<comment type="caution">
    <text evidence="2">The sequence shown here is derived from an EMBL/GenBank/DDBJ whole genome shotgun (WGS) entry which is preliminary data.</text>
</comment>
<proteinExistence type="predicted"/>